<reference evidence="16 17" key="1">
    <citation type="submission" date="2006-06" db="EMBL/GenBank/DDBJ databases">
        <authorList>
            <person name="Moran M.A."/>
            <person name="Ferriera S."/>
            <person name="Johnson J."/>
            <person name="Kravitz S."/>
            <person name="Beeson K."/>
            <person name="Sutton G."/>
            <person name="Rogers Y.-H."/>
            <person name="Friedman R."/>
            <person name="Frazier M."/>
            <person name="Venter J.C."/>
        </authorList>
    </citation>
    <scope>NUCLEOTIDE SEQUENCE [LARGE SCALE GENOMIC DNA]</scope>
    <source>
        <strain evidence="16 17">E-37</strain>
    </source>
</reference>
<evidence type="ECO:0000313" key="17">
    <source>
        <dbReference type="Proteomes" id="UP000005713"/>
    </source>
</evidence>
<keyword evidence="8" id="KW-0479">Metal-binding</keyword>
<feature type="transmembrane region" description="Helical" evidence="14">
    <location>
        <begin position="12"/>
        <end position="31"/>
    </location>
</feature>
<evidence type="ECO:0000256" key="8">
    <source>
        <dbReference type="ARBA" id="ARBA00022723"/>
    </source>
</evidence>
<dbReference type="PANTHER" id="PTHR30074:SF6">
    <property type="entry name" value="FORMATE DEHYDROGENASE GAMMA SUBUNIT"/>
    <property type="match status" value="1"/>
</dbReference>
<dbReference type="GO" id="GO:0009061">
    <property type="term" value="P:anaerobic respiration"/>
    <property type="evidence" value="ECO:0007669"/>
    <property type="project" value="TreeGrafter"/>
</dbReference>
<keyword evidence="12 14" id="KW-0472">Membrane</keyword>
<feature type="transmembrane region" description="Helical" evidence="14">
    <location>
        <begin position="185"/>
        <end position="203"/>
    </location>
</feature>
<dbReference type="Gene3D" id="1.20.950.20">
    <property type="entry name" value="Transmembrane di-heme cytochromes, Chain C"/>
    <property type="match status" value="1"/>
</dbReference>
<dbReference type="Pfam" id="PF01292">
    <property type="entry name" value="Ni_hydr_CYTB"/>
    <property type="match status" value="1"/>
</dbReference>
<keyword evidence="9" id="KW-0249">Electron transport</keyword>
<evidence type="ECO:0000256" key="2">
    <source>
        <dbReference type="ARBA" id="ARBA00004651"/>
    </source>
</evidence>
<comment type="caution">
    <text evidence="16">The sequence shown here is derived from an EMBL/GenBank/DDBJ whole genome shotgun (WGS) entry which is preliminary data.</text>
</comment>
<keyword evidence="6" id="KW-0349">Heme</keyword>
<evidence type="ECO:0000256" key="1">
    <source>
        <dbReference type="ARBA" id="ARBA00001971"/>
    </source>
</evidence>
<gene>
    <name evidence="16" type="ORF">SSE37_03310</name>
</gene>
<dbReference type="Proteomes" id="UP000005713">
    <property type="component" value="Unassembled WGS sequence"/>
</dbReference>
<feature type="transmembrane region" description="Helical" evidence="14">
    <location>
        <begin position="347"/>
        <end position="366"/>
    </location>
</feature>
<feature type="transmembrane region" description="Helical" evidence="14">
    <location>
        <begin position="140"/>
        <end position="158"/>
    </location>
</feature>
<evidence type="ECO:0000256" key="6">
    <source>
        <dbReference type="ARBA" id="ARBA00022617"/>
    </source>
</evidence>
<evidence type="ECO:0000256" key="7">
    <source>
        <dbReference type="ARBA" id="ARBA00022692"/>
    </source>
</evidence>
<feature type="region of interest" description="Disordered" evidence="13">
    <location>
        <begin position="68"/>
        <end position="90"/>
    </location>
</feature>
<feature type="transmembrane region" description="Helical" evidence="14">
    <location>
        <begin position="283"/>
        <end position="306"/>
    </location>
</feature>
<comment type="similarity">
    <text evidence="3">Belongs to the formate dehydrogenase gamma subunit family.</text>
</comment>
<evidence type="ECO:0000256" key="14">
    <source>
        <dbReference type="SAM" id="Phobius"/>
    </source>
</evidence>
<comment type="cofactor">
    <cofactor evidence="1">
        <name>heme</name>
        <dbReference type="ChEBI" id="CHEBI:30413"/>
    </cofactor>
</comment>
<keyword evidence="10 14" id="KW-1133">Transmembrane helix</keyword>
<protein>
    <submittedName>
        <fullName evidence="16">Formate dehydrogenase, gamma subunit</fullName>
    </submittedName>
</protein>
<dbReference type="NCBIfam" id="TIGR01583">
    <property type="entry name" value="formate-DH-gamm"/>
    <property type="match status" value="1"/>
</dbReference>
<comment type="subcellular location">
    <subcellularLocation>
        <location evidence="2">Cell membrane</location>
        <topology evidence="2">Multi-pass membrane protein</topology>
    </subcellularLocation>
</comment>
<evidence type="ECO:0000256" key="12">
    <source>
        <dbReference type="ARBA" id="ARBA00023136"/>
    </source>
</evidence>
<dbReference type="GO" id="GO:0046872">
    <property type="term" value="F:metal ion binding"/>
    <property type="evidence" value="ECO:0007669"/>
    <property type="project" value="UniProtKB-KW"/>
</dbReference>
<evidence type="ECO:0000256" key="3">
    <source>
        <dbReference type="ARBA" id="ARBA00010747"/>
    </source>
</evidence>
<name>A3KAW6_SAGS3</name>
<evidence type="ECO:0000256" key="13">
    <source>
        <dbReference type="SAM" id="MobiDB-lite"/>
    </source>
</evidence>
<evidence type="ECO:0000256" key="4">
    <source>
        <dbReference type="ARBA" id="ARBA00022448"/>
    </source>
</evidence>
<evidence type="ECO:0000313" key="16">
    <source>
        <dbReference type="EMBL" id="EBA05694.1"/>
    </source>
</evidence>
<proteinExistence type="inferred from homology"/>
<dbReference type="GO" id="GO:0008863">
    <property type="term" value="F:formate dehydrogenase (NAD+) activity"/>
    <property type="evidence" value="ECO:0007669"/>
    <property type="project" value="InterPro"/>
</dbReference>
<keyword evidence="11" id="KW-0408">Iron</keyword>
<dbReference type="InterPro" id="IPR051817">
    <property type="entry name" value="FDH_cytochrome_b556_subunit"/>
</dbReference>
<evidence type="ECO:0000256" key="10">
    <source>
        <dbReference type="ARBA" id="ARBA00022989"/>
    </source>
</evidence>
<dbReference type="GO" id="GO:0015944">
    <property type="term" value="P:formate oxidation"/>
    <property type="evidence" value="ECO:0007669"/>
    <property type="project" value="TreeGrafter"/>
</dbReference>
<dbReference type="GO" id="GO:0005886">
    <property type="term" value="C:plasma membrane"/>
    <property type="evidence" value="ECO:0007669"/>
    <property type="project" value="UniProtKB-SubCell"/>
</dbReference>
<organism evidence="16 17">
    <name type="scientific">Sagittula stellata (strain ATCC 700073 / DSM 11524 / E-37)</name>
    <dbReference type="NCBI Taxonomy" id="388399"/>
    <lineage>
        <taxon>Bacteria</taxon>
        <taxon>Pseudomonadati</taxon>
        <taxon>Pseudomonadota</taxon>
        <taxon>Alphaproteobacteria</taxon>
        <taxon>Rhodobacterales</taxon>
        <taxon>Roseobacteraceae</taxon>
        <taxon>Sagittula</taxon>
    </lineage>
</organism>
<sequence length="418" mass="46243">MGFDMTTERSSGFVAFILVLLAITIFSFWMAPGPRIDETEAELAAARQDTGGAQTLEDILRRQEGLPINDDFRSNNTGGDAVPPPNLAPLGTSSDPDLWRALRYNKADVTVSTHRPVGEVLMQDGGMRWLSLRDGPLRTYGGWLLLGTIGLLAVFFLFRGRIRIEGGKTGKTVTRFHAFERFTHWMTAGSFVLLAFTGLFTLFGRKFLIPVLGHDANATWLTVSKYIHNNVSWAFMLGIVLVFILWVAHNIPNKLDIIWFKQAGGIVGDKHPPAKKFNAGQKLIFWSVILFGASISVSGLSLLFPFDLPLFSKTFLLLNDLGVPGLFGMDALPVALAPQEEMQLAQLWHAIVAFVLMAIIIGHIYIGSIGMEGAYDAMGSGQVDENWAEQHHSIWYEKVKEREAAREGRAPERATPAE</sequence>
<dbReference type="InterPro" id="IPR011577">
    <property type="entry name" value="Cyt_b561_bac/Ni-Hgenase"/>
</dbReference>
<keyword evidence="5" id="KW-1003">Cell membrane</keyword>
<dbReference type="GO" id="GO:0009055">
    <property type="term" value="F:electron transfer activity"/>
    <property type="evidence" value="ECO:0007669"/>
    <property type="project" value="InterPro"/>
</dbReference>
<dbReference type="SUPFAM" id="SSF81342">
    <property type="entry name" value="Transmembrane di-heme cytochromes"/>
    <property type="match status" value="1"/>
</dbReference>
<dbReference type="GO" id="GO:0009326">
    <property type="term" value="C:formate dehydrogenase complex"/>
    <property type="evidence" value="ECO:0007669"/>
    <property type="project" value="InterPro"/>
</dbReference>
<evidence type="ECO:0000256" key="11">
    <source>
        <dbReference type="ARBA" id="ARBA00023004"/>
    </source>
</evidence>
<evidence type="ECO:0000256" key="5">
    <source>
        <dbReference type="ARBA" id="ARBA00022475"/>
    </source>
</evidence>
<dbReference type="eggNOG" id="COG2864">
    <property type="taxonomic scope" value="Bacteria"/>
</dbReference>
<dbReference type="GO" id="GO:0022904">
    <property type="term" value="P:respiratory electron transport chain"/>
    <property type="evidence" value="ECO:0007669"/>
    <property type="project" value="InterPro"/>
</dbReference>
<dbReference type="GO" id="GO:0036397">
    <property type="term" value="F:formate dehydrogenase (quinone) activity"/>
    <property type="evidence" value="ECO:0007669"/>
    <property type="project" value="TreeGrafter"/>
</dbReference>
<feature type="domain" description="Cytochrome b561 bacterial/Ni-hydrogenase" evidence="15">
    <location>
        <begin position="175"/>
        <end position="371"/>
    </location>
</feature>
<dbReference type="InterPro" id="IPR016174">
    <property type="entry name" value="Di-haem_cyt_TM"/>
</dbReference>
<dbReference type="EMBL" id="AAYA01000026">
    <property type="protein sequence ID" value="EBA05694.1"/>
    <property type="molecule type" value="Genomic_DNA"/>
</dbReference>
<keyword evidence="7 14" id="KW-0812">Transmembrane</keyword>
<accession>A3KAW6</accession>
<keyword evidence="17" id="KW-1185">Reference proteome</keyword>
<dbReference type="AlphaFoldDB" id="A3KAW6"/>
<evidence type="ECO:0000259" key="15">
    <source>
        <dbReference type="Pfam" id="PF01292"/>
    </source>
</evidence>
<keyword evidence="4" id="KW-0813">Transport</keyword>
<dbReference type="PANTHER" id="PTHR30074">
    <property type="entry name" value="FORMATE DEHYDROGENASE, NITRATE-INDUCIBLE, CYTOCHROME B556 FDN SUBUNIT"/>
    <property type="match status" value="1"/>
</dbReference>
<feature type="transmembrane region" description="Helical" evidence="14">
    <location>
        <begin position="231"/>
        <end position="251"/>
    </location>
</feature>
<dbReference type="InterPro" id="IPR006471">
    <property type="entry name" value="Formate_DH_gsu"/>
</dbReference>
<evidence type="ECO:0000256" key="9">
    <source>
        <dbReference type="ARBA" id="ARBA00022982"/>
    </source>
</evidence>